<sequence length="274" mass="27325">MDALQLLGSLLGNNATSSGQGEQILGQLIGGLMRGNTRSGGAGGGLTDVLGGLMGGGGRSGGAGGGLADILGSLMGGGRSGSTAGGGLTDLLGGLTGGTGFQGGTAQGGSGSQMLGGLVMAALQMLNQRGAATGQSSLSLAEMLGSEQVSPMVVDTSQAHRQALAFVKAMINAAKADGQIDAEEQQKIVSRLGDVGPQEAAFIQEEMSKPLNFDFFSDITQDMAPQIYAVSLMAINLDTAAESHYMQQLAQGLGLDPQTVNGIHAQLGLAPLYG</sequence>
<dbReference type="InterPro" id="IPR007486">
    <property type="entry name" value="YebE"/>
</dbReference>
<dbReference type="CDD" id="cd07178">
    <property type="entry name" value="terB_like_YebE"/>
    <property type="match status" value="1"/>
</dbReference>
<dbReference type="Gene3D" id="1.10.3680.10">
    <property type="entry name" value="TerB-like"/>
    <property type="match status" value="1"/>
</dbReference>
<evidence type="ECO:0000313" key="2">
    <source>
        <dbReference type="Proteomes" id="UP000760480"/>
    </source>
</evidence>
<evidence type="ECO:0000313" key="1">
    <source>
        <dbReference type="EMBL" id="NMQ21253.1"/>
    </source>
</evidence>
<proteinExistence type="predicted"/>
<keyword evidence="2" id="KW-1185">Reference proteome</keyword>
<protein>
    <submittedName>
        <fullName evidence="1">DUF533 domain-containing protein</fullName>
    </submittedName>
</protein>
<dbReference type="RefSeq" id="WP_169250519.1">
    <property type="nucleotide sequence ID" value="NZ_SPMZ01000082.1"/>
</dbReference>
<gene>
    <name evidence="1" type="ORF">E4P82_19850</name>
</gene>
<comment type="caution">
    <text evidence="1">The sequence shown here is derived from an EMBL/GenBank/DDBJ whole genome shotgun (WGS) entry which is preliminary data.</text>
</comment>
<dbReference type="Pfam" id="PF04391">
    <property type="entry name" value="DUF533"/>
    <property type="match status" value="1"/>
</dbReference>
<dbReference type="SUPFAM" id="SSF158682">
    <property type="entry name" value="TerB-like"/>
    <property type="match status" value="1"/>
</dbReference>
<name>A0ABX1TP81_9GAMM</name>
<dbReference type="EMBL" id="SPMZ01000082">
    <property type="protein sequence ID" value="NMQ21253.1"/>
    <property type="molecule type" value="Genomic_DNA"/>
</dbReference>
<dbReference type="Proteomes" id="UP000760480">
    <property type="component" value="Unassembled WGS sequence"/>
</dbReference>
<accession>A0ABX1TP81</accession>
<reference evidence="1 2" key="1">
    <citation type="submission" date="2019-03" db="EMBL/GenBank/DDBJ databases">
        <title>Metabolic reconstructions from genomes of highly enriched 'Candidatus Accumulibacter' and 'Candidatus Competibacter' bioreactor populations.</title>
        <authorList>
            <person name="Annavajhala M.K."/>
            <person name="Welles L."/>
            <person name="Abbas B."/>
            <person name="Sorokin D."/>
            <person name="Park H."/>
            <person name="Van Loosdrecht M."/>
            <person name="Chandran K."/>
        </authorList>
    </citation>
    <scope>NUCLEOTIDE SEQUENCE [LARGE SCALE GENOMIC DNA]</scope>
    <source>
        <strain evidence="1 2">SBR_G</strain>
    </source>
</reference>
<organism evidence="1 2">
    <name type="scientific">Candidatus Competibacter phosphatis</name>
    <dbReference type="NCBI Taxonomy" id="221280"/>
    <lineage>
        <taxon>Bacteria</taxon>
        <taxon>Pseudomonadati</taxon>
        <taxon>Pseudomonadota</taxon>
        <taxon>Gammaproteobacteria</taxon>
        <taxon>Candidatus Competibacteraceae</taxon>
        <taxon>Candidatus Competibacter</taxon>
    </lineage>
</organism>
<dbReference type="InterPro" id="IPR029024">
    <property type="entry name" value="TerB-like"/>
</dbReference>